<protein>
    <recommendedName>
        <fullName evidence="1">Retrovirus-related Pol polyprotein from transposon TNT 1-94-like beta-barrel domain-containing protein</fullName>
    </recommendedName>
</protein>
<feature type="domain" description="Retrovirus-related Pol polyprotein from transposon TNT 1-94-like beta-barrel" evidence="1">
    <location>
        <begin position="69"/>
        <end position="139"/>
    </location>
</feature>
<dbReference type="InterPro" id="IPR054722">
    <property type="entry name" value="PolX-like_BBD"/>
</dbReference>
<dbReference type="Proteomes" id="UP000257109">
    <property type="component" value="Unassembled WGS sequence"/>
</dbReference>
<feature type="non-terminal residue" evidence="2">
    <location>
        <position position="1"/>
    </location>
</feature>
<dbReference type="AlphaFoldDB" id="A0A371IFL8"/>
<evidence type="ECO:0000313" key="3">
    <source>
        <dbReference type="Proteomes" id="UP000257109"/>
    </source>
</evidence>
<comment type="caution">
    <text evidence="2">The sequence shown here is derived from an EMBL/GenBank/DDBJ whole genome shotgun (WGS) entry which is preliminary data.</text>
</comment>
<dbReference type="OrthoDB" id="1749787at2759"/>
<evidence type="ECO:0000259" key="1">
    <source>
        <dbReference type="Pfam" id="PF22936"/>
    </source>
</evidence>
<accession>A0A371IFL8</accession>
<proteinExistence type="predicted"/>
<keyword evidence="3" id="KW-1185">Reference proteome</keyword>
<dbReference type="EMBL" id="QJKJ01000202">
    <property type="protein sequence ID" value="RDY13783.1"/>
    <property type="molecule type" value="Genomic_DNA"/>
</dbReference>
<gene>
    <name evidence="2" type="ORF">CR513_01267</name>
</gene>
<name>A0A371IFL8_MUCPR</name>
<reference evidence="2" key="1">
    <citation type="submission" date="2018-05" db="EMBL/GenBank/DDBJ databases">
        <title>Draft genome of Mucuna pruriens seed.</title>
        <authorList>
            <person name="Nnadi N.E."/>
            <person name="Vos R."/>
            <person name="Hasami M.H."/>
            <person name="Devisetty U.K."/>
            <person name="Aguiy J.C."/>
        </authorList>
    </citation>
    <scope>NUCLEOTIDE SEQUENCE [LARGE SCALE GENOMIC DNA]</scope>
    <source>
        <strain evidence="2">JCA_2017</strain>
    </source>
</reference>
<organism evidence="2 3">
    <name type="scientific">Mucuna pruriens</name>
    <name type="common">Velvet bean</name>
    <name type="synonym">Dolichos pruriens</name>
    <dbReference type="NCBI Taxonomy" id="157652"/>
    <lineage>
        <taxon>Eukaryota</taxon>
        <taxon>Viridiplantae</taxon>
        <taxon>Streptophyta</taxon>
        <taxon>Embryophyta</taxon>
        <taxon>Tracheophyta</taxon>
        <taxon>Spermatophyta</taxon>
        <taxon>Magnoliopsida</taxon>
        <taxon>eudicotyledons</taxon>
        <taxon>Gunneridae</taxon>
        <taxon>Pentapetalae</taxon>
        <taxon>rosids</taxon>
        <taxon>fabids</taxon>
        <taxon>Fabales</taxon>
        <taxon>Fabaceae</taxon>
        <taxon>Papilionoideae</taxon>
        <taxon>50 kb inversion clade</taxon>
        <taxon>NPAAA clade</taxon>
        <taxon>indigoferoid/millettioid clade</taxon>
        <taxon>Phaseoleae</taxon>
        <taxon>Mucuna</taxon>
    </lineage>
</organism>
<sequence length="145" mass="16810">MVSHLPMCKFKDIQQDLQCIHLKRSIVEMVRNFFRSMRISLSTYTLAYLGTIPFSFEFNVSKTSPHPFWLLDYGAIEHMTPLSKYFSKYSPCLSNKKIVTTDHKLVTIVDTGNIKINSFITLKNVLHVPKLSINLVFMQKTYLVS</sequence>
<evidence type="ECO:0000313" key="2">
    <source>
        <dbReference type="EMBL" id="RDY13783.1"/>
    </source>
</evidence>
<dbReference type="Pfam" id="PF22936">
    <property type="entry name" value="Pol_BBD"/>
    <property type="match status" value="1"/>
</dbReference>